<gene>
    <name evidence="2" type="ORF">WMW72_10790</name>
</gene>
<dbReference type="Gene3D" id="2.30.130.30">
    <property type="entry name" value="Hypothetical protein"/>
    <property type="match status" value="1"/>
</dbReference>
<dbReference type="SUPFAM" id="SSF88697">
    <property type="entry name" value="PUA domain-like"/>
    <property type="match status" value="1"/>
</dbReference>
<accession>A0ABU9DHP9</accession>
<evidence type="ECO:0000259" key="1">
    <source>
        <dbReference type="Pfam" id="PF12961"/>
    </source>
</evidence>
<keyword evidence="3" id="KW-1185">Reference proteome</keyword>
<dbReference type="InterPro" id="IPR015947">
    <property type="entry name" value="PUA-like_sf"/>
</dbReference>
<reference evidence="2 3" key="1">
    <citation type="submission" date="2024-04" db="EMBL/GenBank/DDBJ databases">
        <title>draft genome sequnece of Paenibacillus filicis.</title>
        <authorList>
            <person name="Kim D.-U."/>
        </authorList>
    </citation>
    <scope>NUCLEOTIDE SEQUENCE [LARGE SCALE GENOMIC DNA]</scope>
    <source>
        <strain evidence="2 3">KACC14197</strain>
    </source>
</reference>
<organism evidence="2 3">
    <name type="scientific">Paenibacillus filicis</name>
    <dbReference type="NCBI Taxonomy" id="669464"/>
    <lineage>
        <taxon>Bacteria</taxon>
        <taxon>Bacillati</taxon>
        <taxon>Bacillota</taxon>
        <taxon>Bacilli</taxon>
        <taxon>Bacillales</taxon>
        <taxon>Paenibacillaceae</taxon>
        <taxon>Paenibacillus</taxon>
    </lineage>
</organism>
<protein>
    <submittedName>
        <fullName evidence="2">ASCH/PUA domain-containing protein</fullName>
    </submittedName>
</protein>
<name>A0ABU9DHP9_9BACL</name>
<feature type="domain" description="DUF3850" evidence="1">
    <location>
        <begin position="4"/>
        <end position="76"/>
    </location>
</feature>
<evidence type="ECO:0000313" key="2">
    <source>
        <dbReference type="EMBL" id="MEK8128390.1"/>
    </source>
</evidence>
<dbReference type="Proteomes" id="UP001469365">
    <property type="component" value="Unassembled WGS sequence"/>
</dbReference>
<sequence length="84" mass="9873">MKEHRLKTWPQYFRAVVDGSKPFEIRENDRDYQVGDKLILLEWDELFELYTGASIQAEITYLTAFAQRPNHVVMGIKLLKGEQS</sequence>
<dbReference type="InterPro" id="IPR039440">
    <property type="entry name" value="DUF3850"/>
</dbReference>
<dbReference type="EMBL" id="JBBPCC010000005">
    <property type="protein sequence ID" value="MEK8128390.1"/>
    <property type="molecule type" value="Genomic_DNA"/>
</dbReference>
<dbReference type="Pfam" id="PF12961">
    <property type="entry name" value="DUF3850"/>
    <property type="match status" value="1"/>
</dbReference>
<evidence type="ECO:0000313" key="3">
    <source>
        <dbReference type="Proteomes" id="UP001469365"/>
    </source>
</evidence>
<comment type="caution">
    <text evidence="2">The sequence shown here is derived from an EMBL/GenBank/DDBJ whole genome shotgun (WGS) entry which is preliminary data.</text>
</comment>
<proteinExistence type="predicted"/>
<dbReference type="RefSeq" id="WP_341415460.1">
    <property type="nucleotide sequence ID" value="NZ_JBBPCC010000005.1"/>
</dbReference>